<feature type="compositionally biased region" description="Polar residues" evidence="1">
    <location>
        <begin position="1186"/>
        <end position="1210"/>
    </location>
</feature>
<feature type="compositionally biased region" description="Low complexity" evidence="1">
    <location>
        <begin position="981"/>
        <end position="992"/>
    </location>
</feature>
<evidence type="ECO:0000313" key="3">
    <source>
        <dbReference type="Proteomes" id="UP000008909"/>
    </source>
</evidence>
<feature type="region of interest" description="Disordered" evidence="1">
    <location>
        <begin position="1111"/>
        <end position="1225"/>
    </location>
</feature>
<accession>G7YIK0</accession>
<dbReference type="Gene3D" id="1.20.930.10">
    <property type="entry name" value="Conserved domain common to transcription factors TFIIS, elongin A, CRSP70"/>
    <property type="match status" value="1"/>
</dbReference>
<feature type="compositionally biased region" description="Pro residues" evidence="1">
    <location>
        <begin position="1133"/>
        <end position="1144"/>
    </location>
</feature>
<feature type="compositionally biased region" description="Basic and acidic residues" evidence="1">
    <location>
        <begin position="787"/>
        <end position="815"/>
    </location>
</feature>
<feature type="compositionally biased region" description="Basic and acidic residues" evidence="1">
    <location>
        <begin position="282"/>
        <end position="296"/>
    </location>
</feature>
<dbReference type="EMBL" id="DF143352">
    <property type="protein sequence ID" value="GAA52783.1"/>
    <property type="molecule type" value="Genomic_DNA"/>
</dbReference>
<feature type="compositionally biased region" description="Basic residues" evidence="1">
    <location>
        <begin position="297"/>
        <end position="306"/>
    </location>
</feature>
<gene>
    <name evidence="2" type="ORF">CLF_108798</name>
</gene>
<feature type="region of interest" description="Disordered" evidence="1">
    <location>
        <begin position="598"/>
        <end position="823"/>
    </location>
</feature>
<name>G7YIK0_CLOSI</name>
<feature type="compositionally biased region" description="Basic residues" evidence="1">
    <location>
        <begin position="709"/>
        <end position="723"/>
    </location>
</feature>
<feature type="compositionally biased region" description="Low complexity" evidence="1">
    <location>
        <begin position="202"/>
        <end position="217"/>
    </location>
</feature>
<feature type="compositionally biased region" description="Polar residues" evidence="1">
    <location>
        <begin position="924"/>
        <end position="946"/>
    </location>
</feature>
<feature type="region of interest" description="Disordered" evidence="1">
    <location>
        <begin position="981"/>
        <end position="1001"/>
    </location>
</feature>
<reference key="2">
    <citation type="submission" date="2011-10" db="EMBL/GenBank/DDBJ databases">
        <title>The genome and transcriptome sequence of Clonorchis sinensis provide insights into the carcinogenic liver fluke.</title>
        <authorList>
            <person name="Wang X."/>
            <person name="Huang Y."/>
            <person name="Chen W."/>
            <person name="Liu H."/>
            <person name="Guo L."/>
            <person name="Chen Y."/>
            <person name="Luo F."/>
            <person name="Zhou W."/>
            <person name="Sun J."/>
            <person name="Mao Q."/>
            <person name="Liang P."/>
            <person name="Zhou C."/>
            <person name="Tian Y."/>
            <person name="Men J."/>
            <person name="Lv X."/>
            <person name="Huang L."/>
            <person name="Zhou J."/>
            <person name="Hu Y."/>
            <person name="Li R."/>
            <person name="Zhang F."/>
            <person name="Lei H."/>
            <person name="Li X."/>
            <person name="Hu X."/>
            <person name="Liang C."/>
            <person name="Xu J."/>
            <person name="Wu Z."/>
            <person name="Yu X."/>
        </authorList>
    </citation>
    <scope>NUCLEOTIDE SEQUENCE</scope>
    <source>
        <strain>Henan</strain>
    </source>
</reference>
<sequence length="1461" mass="160159">MRRPGAAHSVAWKHHKLEIQLGSRQCKIFIIIRDNNISVDLGHCFLSYNYTWNFQEVSSFIDETILATRAFSTSQSTLRTEPISRITSSIVMKKHHFYRLLSREAAAAGFTFYRVSDGANQMIHKRKCYLQSVDASPLVLLEPLHPSLVYCCQRTTPWDFRLCFTGAGMEMLSLGHFNARRGRTKPVGQQRSAPKIVPASKPEPSSETSSDASSALSKLERNPTSDDDDDDTNETLTKHSSVDVSTQGDPLSDVDAGSLEADLARYPSASQTEAVEESVPTDSHEARKLQRKLEKKAQKKAAKKAAKREAKRLAKEAERAERRARREARREMKRLHRLEKLQRMQELSAGGVIEMVGESFQSRDTWNFNSEQLSPPHNHPYMTEEVQAVGMPYEELIAAELECTDVLSPNLDRPTSPLMHSCRAAARNIYLVLNDTATVAGGQKTLKVPTTEHPFSESCTRQRTIYDRCVPTVSMGSFQQQFKHTCLCERVIRLSCQQGLLHFAPHQIATVSVCGVTSDAKSATKQLELTVLFDETTGPRNFHSGSFRARPGVLKNKVEVYQSGLDDYLQAELPNDSGVDDSLNDTTLMMKEEDVAFSLVPSGSPPASNTSPAAANNKRSLQRSSEEDSPALSLDSEPEQVLLPRKRAKPEPKRPASSLPSPLNDQSSEIETIDKSTSVVATKWEKQPYPSTTENKSKRDRSTSGKSRTVVKSRKNAAARRRRIVDSSSSDENEHEGSPNHDSEPAIASPDSPAAPHHRKDAQQLSSTKIPIKSEMVQHRKSSPTELPRKPQHGEDAGSRKHSKASESRPPADEKKKHRTPEADVVTQLCQHCRELKASLIRGHENFAVAVQHLTQLATIQARLPQLAQVWDLMDCIKKCRRYKLSEEVRNAAQKTFSAFQSIKSSATKEELAETQVLIAAHQNRPTTTASGGNASSDFNSNQSKLSGDGHSTAHVDPPKTTPENVVSTCVSSPVSTAVGTATTTSTANSQTHLPESPTATKVEPENLTADLEAKMDDMLSRIRATEERMAAAAAAAQSHSKPVSKLPHGIVPATYLHQELGSNIPSSGLVYGGAGHVIRAKAVAAAAAHMHDEEDEESVMSRVEQVAAYEEASKATSGVLGPTTANTHVHRSPPPPPPPPPFPSTSLRVSTGTTNSTPLSTRTTSPPSVDLDLDSRIERLITGPKPSQTRSPVVVSNPNTRFTESSSKQIAAGPLPAGDGNNGHPTIPAPLLAVADKIAAVRALNPSPKKRDLIRKSPRSSLAQADAGTWKQQILPPNKYHFHTCVSSDAAFARATTGHKSSTLKATLPDHQTVGCDCQHQMIEDFNTLIEGCTPAPYSMRYEAWPTTLGEAWATWQYPSPSGDMAVRHRKGAKAERLLFIFPSNLAHSVERHIGSSCYTFDHRKTGMWNVQRSLGGEGLYIVIIIGCLIPSLQSQALIHTYTGDYPDMTVHTVRFLIDS</sequence>
<dbReference type="SUPFAM" id="SSF140576">
    <property type="entry name" value="HIV integrase-binding domain"/>
    <property type="match status" value="1"/>
</dbReference>
<feature type="compositionally biased region" description="Polar residues" evidence="1">
    <location>
        <begin position="658"/>
        <end position="680"/>
    </location>
</feature>
<evidence type="ECO:0000256" key="1">
    <source>
        <dbReference type="SAM" id="MobiDB-lite"/>
    </source>
</evidence>
<evidence type="ECO:0000313" key="2">
    <source>
        <dbReference type="EMBL" id="GAA52783.1"/>
    </source>
</evidence>
<organism evidence="2 3">
    <name type="scientific">Clonorchis sinensis</name>
    <name type="common">Chinese liver fluke</name>
    <dbReference type="NCBI Taxonomy" id="79923"/>
    <lineage>
        <taxon>Eukaryota</taxon>
        <taxon>Metazoa</taxon>
        <taxon>Spiralia</taxon>
        <taxon>Lophotrochozoa</taxon>
        <taxon>Platyhelminthes</taxon>
        <taxon>Trematoda</taxon>
        <taxon>Digenea</taxon>
        <taxon>Opisthorchiida</taxon>
        <taxon>Opisthorchiata</taxon>
        <taxon>Opisthorchiidae</taxon>
        <taxon>Clonorchis</taxon>
    </lineage>
</organism>
<feature type="region of interest" description="Disordered" evidence="1">
    <location>
        <begin position="923"/>
        <end position="967"/>
    </location>
</feature>
<feature type="compositionally biased region" description="Basic residues" evidence="1">
    <location>
        <begin position="322"/>
        <end position="331"/>
    </location>
</feature>
<dbReference type="Proteomes" id="UP000008909">
    <property type="component" value="Unassembled WGS sequence"/>
</dbReference>
<reference evidence="2" key="1">
    <citation type="journal article" date="2011" name="Genome Biol.">
        <title>The draft genome of the carcinogenic human liver fluke Clonorchis sinensis.</title>
        <authorList>
            <person name="Wang X."/>
            <person name="Chen W."/>
            <person name="Huang Y."/>
            <person name="Sun J."/>
            <person name="Men J."/>
            <person name="Liu H."/>
            <person name="Luo F."/>
            <person name="Guo L."/>
            <person name="Lv X."/>
            <person name="Deng C."/>
            <person name="Zhou C."/>
            <person name="Fan Y."/>
            <person name="Li X."/>
            <person name="Huang L."/>
            <person name="Hu Y."/>
            <person name="Liang C."/>
            <person name="Hu X."/>
            <person name="Xu J."/>
            <person name="Yu X."/>
        </authorList>
    </citation>
    <scope>NUCLEOTIDE SEQUENCE [LARGE SCALE GENOMIC DNA]</scope>
    <source>
        <strain evidence="2">Henan</strain>
    </source>
</reference>
<feature type="compositionally biased region" description="Basic and acidic residues" evidence="1">
    <location>
        <begin position="307"/>
        <end position="321"/>
    </location>
</feature>
<feature type="compositionally biased region" description="Low complexity" evidence="1">
    <location>
        <begin position="1151"/>
        <end position="1169"/>
    </location>
</feature>
<dbReference type="InterPro" id="IPR036218">
    <property type="entry name" value="HIVI-bd_sf"/>
</dbReference>
<dbReference type="InterPro" id="IPR035441">
    <property type="entry name" value="TFIIS/LEDGF_dom_sf"/>
</dbReference>
<feature type="compositionally biased region" description="Low complexity" evidence="1">
    <location>
        <begin position="601"/>
        <end position="617"/>
    </location>
</feature>
<proteinExistence type="predicted"/>
<protein>
    <submittedName>
        <fullName evidence="2">Hepatoma derived growth factor</fullName>
    </submittedName>
</protein>
<feature type="region of interest" description="Disordered" evidence="1">
    <location>
        <begin position="182"/>
        <end position="331"/>
    </location>
</feature>
<keyword evidence="3" id="KW-1185">Reference proteome</keyword>
<feature type="compositionally biased region" description="Basic and acidic residues" evidence="1">
    <location>
        <begin position="735"/>
        <end position="744"/>
    </location>
</feature>
<feature type="compositionally biased region" description="Low complexity" evidence="1">
    <location>
        <begin position="745"/>
        <end position="755"/>
    </location>
</feature>